<dbReference type="Pfam" id="PF00133">
    <property type="entry name" value="tRNA-synt_1"/>
    <property type="match status" value="1"/>
</dbReference>
<evidence type="ECO:0000256" key="5">
    <source>
        <dbReference type="ARBA" id="ARBA00022840"/>
    </source>
</evidence>
<reference evidence="11 12" key="1">
    <citation type="journal article" date="2020" name="Mol. Plant">
        <title>The Chromosome-Based Rubber Tree Genome Provides New Insights into Spurge Genome Evolution and Rubber Biosynthesis.</title>
        <authorList>
            <person name="Liu J."/>
            <person name="Shi C."/>
            <person name="Shi C.C."/>
            <person name="Li W."/>
            <person name="Zhang Q.J."/>
            <person name="Zhang Y."/>
            <person name="Li K."/>
            <person name="Lu H.F."/>
            <person name="Shi C."/>
            <person name="Zhu S.T."/>
            <person name="Xiao Z.Y."/>
            <person name="Nan H."/>
            <person name="Yue Y."/>
            <person name="Zhu X.G."/>
            <person name="Wu Y."/>
            <person name="Hong X.N."/>
            <person name="Fan G.Y."/>
            <person name="Tong Y."/>
            <person name="Zhang D."/>
            <person name="Mao C.L."/>
            <person name="Liu Y.L."/>
            <person name="Hao S.J."/>
            <person name="Liu W.Q."/>
            <person name="Lv M.Q."/>
            <person name="Zhang H.B."/>
            <person name="Liu Y."/>
            <person name="Hu-Tang G.R."/>
            <person name="Wang J.P."/>
            <person name="Wang J.H."/>
            <person name="Sun Y.H."/>
            <person name="Ni S.B."/>
            <person name="Chen W.B."/>
            <person name="Zhang X.C."/>
            <person name="Jiao Y.N."/>
            <person name="Eichler E.E."/>
            <person name="Li G.H."/>
            <person name="Liu X."/>
            <person name="Gao L.Z."/>
        </authorList>
    </citation>
    <scope>NUCLEOTIDE SEQUENCE [LARGE SCALE GENOMIC DNA]</scope>
    <source>
        <strain evidence="12">cv. GT1</strain>
        <tissue evidence="11">Leaf</tissue>
    </source>
</reference>
<keyword evidence="7" id="KW-0030">Aminoacyl-tRNA synthetase</keyword>
<evidence type="ECO:0000256" key="7">
    <source>
        <dbReference type="ARBA" id="ARBA00023146"/>
    </source>
</evidence>
<evidence type="ECO:0000313" key="12">
    <source>
        <dbReference type="Proteomes" id="UP000467840"/>
    </source>
</evidence>
<feature type="coiled-coil region" evidence="9">
    <location>
        <begin position="150"/>
        <end position="212"/>
    </location>
</feature>
<dbReference type="InterPro" id="IPR002300">
    <property type="entry name" value="aa-tRNA-synth_Ia"/>
</dbReference>
<keyword evidence="6" id="KW-0648">Protein biosynthesis</keyword>
<dbReference type="Gene3D" id="3.40.50.620">
    <property type="entry name" value="HUPs"/>
    <property type="match status" value="1"/>
</dbReference>
<sequence>MSKSLGNVVDPLEVINGITLEGLHKRLEEGNLDPNELIVVKAGQKKDFPNGIIECGADALRFALVSCTAQAWTNERLEYEMDLVETTVKCIRSLQAEVLGNPKNERLPVFAFCQSDAVAETIAGHELEISTLATLSSFQVQEKVYAGGELEKIRNKMDDIQKQWDKLDKMVNAAGYKEKVPYHFQEENAEKLAKLLQEMEFFKKESSRLEAVIRTEDSKMDELKIDLRHREIKDRA</sequence>
<keyword evidence="5" id="KW-0067">ATP-binding</keyword>
<evidence type="ECO:0000259" key="10">
    <source>
        <dbReference type="Pfam" id="PF00133"/>
    </source>
</evidence>
<dbReference type="PANTHER" id="PTHR11946:SF109">
    <property type="entry name" value="VALINE--TRNA LIGASE"/>
    <property type="match status" value="1"/>
</dbReference>
<dbReference type="InterPro" id="IPR014729">
    <property type="entry name" value="Rossmann-like_a/b/a_fold"/>
</dbReference>
<organism evidence="11 12">
    <name type="scientific">Hevea brasiliensis</name>
    <name type="common">Para rubber tree</name>
    <name type="synonym">Siphonia brasiliensis</name>
    <dbReference type="NCBI Taxonomy" id="3981"/>
    <lineage>
        <taxon>Eukaryota</taxon>
        <taxon>Viridiplantae</taxon>
        <taxon>Streptophyta</taxon>
        <taxon>Embryophyta</taxon>
        <taxon>Tracheophyta</taxon>
        <taxon>Spermatophyta</taxon>
        <taxon>Magnoliopsida</taxon>
        <taxon>eudicotyledons</taxon>
        <taxon>Gunneridae</taxon>
        <taxon>Pentapetalae</taxon>
        <taxon>rosids</taxon>
        <taxon>fabids</taxon>
        <taxon>Malpighiales</taxon>
        <taxon>Euphorbiaceae</taxon>
        <taxon>Crotonoideae</taxon>
        <taxon>Micrandreae</taxon>
        <taxon>Hevea</taxon>
    </lineage>
</organism>
<dbReference type="PANTHER" id="PTHR11946">
    <property type="entry name" value="VALYL-TRNA SYNTHETASES"/>
    <property type="match status" value="1"/>
</dbReference>
<evidence type="ECO:0000313" key="11">
    <source>
        <dbReference type="EMBL" id="KAF2309902.1"/>
    </source>
</evidence>
<keyword evidence="12" id="KW-1185">Reference proteome</keyword>
<dbReference type="InterPro" id="IPR002303">
    <property type="entry name" value="Valyl-tRNA_ligase"/>
</dbReference>
<dbReference type="GO" id="GO:0005829">
    <property type="term" value="C:cytosol"/>
    <property type="evidence" value="ECO:0007669"/>
    <property type="project" value="TreeGrafter"/>
</dbReference>
<comment type="caution">
    <text evidence="11">The sequence shown here is derived from an EMBL/GenBank/DDBJ whole genome shotgun (WGS) entry which is preliminary data.</text>
</comment>
<keyword evidence="3" id="KW-0436">Ligase</keyword>
<keyword evidence="4" id="KW-0547">Nucleotide-binding</keyword>
<gene>
    <name evidence="11" type="ORF">GH714_005555</name>
</gene>
<dbReference type="SUPFAM" id="SSF52374">
    <property type="entry name" value="Nucleotidylyl transferase"/>
    <property type="match status" value="1"/>
</dbReference>
<dbReference type="GO" id="GO:0004832">
    <property type="term" value="F:valine-tRNA ligase activity"/>
    <property type="evidence" value="ECO:0007669"/>
    <property type="project" value="UniProtKB-EC"/>
</dbReference>
<evidence type="ECO:0000256" key="8">
    <source>
        <dbReference type="ARBA" id="ARBA00029936"/>
    </source>
</evidence>
<protein>
    <recommendedName>
        <fullName evidence="2">valine--tRNA ligase</fullName>
        <ecNumber evidence="2">6.1.1.9</ecNumber>
    </recommendedName>
    <alternativeName>
        <fullName evidence="8">Valyl-tRNA synthetase</fullName>
    </alternativeName>
</protein>
<dbReference type="SUPFAM" id="SSF47323">
    <property type="entry name" value="Anticodon-binding domain of a subclass of class I aminoacyl-tRNA synthetases"/>
    <property type="match status" value="1"/>
</dbReference>
<evidence type="ECO:0000256" key="9">
    <source>
        <dbReference type="SAM" id="Coils"/>
    </source>
</evidence>
<proteinExistence type="inferred from homology"/>
<evidence type="ECO:0000256" key="2">
    <source>
        <dbReference type="ARBA" id="ARBA00013169"/>
    </source>
</evidence>
<dbReference type="GO" id="GO:0006438">
    <property type="term" value="P:valyl-tRNA aminoacylation"/>
    <property type="evidence" value="ECO:0007669"/>
    <property type="project" value="InterPro"/>
</dbReference>
<dbReference type="GO" id="GO:0005524">
    <property type="term" value="F:ATP binding"/>
    <property type="evidence" value="ECO:0007669"/>
    <property type="project" value="UniProtKB-KW"/>
</dbReference>
<comment type="similarity">
    <text evidence="1">Belongs to the class-I aminoacyl-tRNA synthetase family.</text>
</comment>
<dbReference type="EC" id="6.1.1.9" evidence="2"/>
<evidence type="ECO:0000256" key="1">
    <source>
        <dbReference type="ARBA" id="ARBA00005594"/>
    </source>
</evidence>
<dbReference type="InterPro" id="IPR009080">
    <property type="entry name" value="tRNAsynth_Ia_anticodon-bd"/>
</dbReference>
<evidence type="ECO:0000256" key="6">
    <source>
        <dbReference type="ARBA" id="ARBA00022917"/>
    </source>
</evidence>
<dbReference type="EMBL" id="JAAGAX010000006">
    <property type="protein sequence ID" value="KAF2309902.1"/>
    <property type="molecule type" value="Genomic_DNA"/>
</dbReference>
<name>A0A6A6M8A6_HEVBR</name>
<accession>A0A6A6M8A6</accession>
<evidence type="ECO:0000256" key="4">
    <source>
        <dbReference type="ARBA" id="ARBA00022741"/>
    </source>
</evidence>
<feature type="domain" description="Aminoacyl-tRNA synthetase class Ia" evidence="10">
    <location>
        <begin position="1"/>
        <end position="68"/>
    </location>
</feature>
<dbReference type="AlphaFoldDB" id="A0A6A6M8A6"/>
<dbReference type="Proteomes" id="UP000467840">
    <property type="component" value="Chromosome 14"/>
</dbReference>
<evidence type="ECO:0000256" key="3">
    <source>
        <dbReference type="ARBA" id="ARBA00022598"/>
    </source>
</evidence>
<keyword evidence="9" id="KW-0175">Coiled coil</keyword>